<keyword evidence="3" id="KW-1003">Cell membrane</keyword>
<comment type="similarity">
    <text evidence="7">Belongs to the binding-protein-dependent transport system permease family.</text>
</comment>
<evidence type="ECO:0000259" key="8">
    <source>
        <dbReference type="PROSITE" id="PS50928"/>
    </source>
</evidence>
<feature type="transmembrane region" description="Helical" evidence="7">
    <location>
        <begin position="136"/>
        <end position="159"/>
    </location>
</feature>
<feature type="transmembrane region" description="Helical" evidence="7">
    <location>
        <begin position="12"/>
        <end position="30"/>
    </location>
</feature>
<sequence>MARFLIQRTAIGLVLLYFVVTAIFLMLHVLPGDPAELLLVGQGGTATPEAIAALRTALGLDQPLATQYWDYLTGLLHGDLGTSLQDGEPVAAYVVQRLPRTLLLVLSATVVAVAVGIPLGAWTARRGGTVDAVARALVSTGIAAPAYVIGLFLVYLFALKLRWLPSSGYVSFAEDPIGMLQRLILPTLTLAIGFTAIVMRMTRAAVLEVISQDWVRTATAAGLRSRRVLVAHVIRNALSPVLTVVGLQMGAFLGGTVIIERMFNWPGLSGLLVGAVENRDYPLVQGIVIVIAALFIGLNMLVDLSYPLLDPRGRKR</sequence>
<gene>
    <name evidence="9" type="ORF">ACFFIA_17920</name>
</gene>
<name>A0ABV6M4D0_9ACTN</name>
<dbReference type="Pfam" id="PF19300">
    <property type="entry name" value="BPD_transp_1_N"/>
    <property type="match status" value="1"/>
</dbReference>
<dbReference type="InterPro" id="IPR000515">
    <property type="entry name" value="MetI-like"/>
</dbReference>
<evidence type="ECO:0000256" key="6">
    <source>
        <dbReference type="ARBA" id="ARBA00023136"/>
    </source>
</evidence>
<reference evidence="9 10" key="1">
    <citation type="submission" date="2024-09" db="EMBL/GenBank/DDBJ databases">
        <authorList>
            <person name="Sun Q."/>
            <person name="Mori K."/>
        </authorList>
    </citation>
    <scope>NUCLEOTIDE SEQUENCE [LARGE SCALE GENOMIC DNA]</scope>
    <source>
        <strain evidence="9 10">TBRC 3947</strain>
    </source>
</reference>
<keyword evidence="6 7" id="KW-0472">Membrane</keyword>
<dbReference type="EMBL" id="JBHLUH010000036">
    <property type="protein sequence ID" value="MFC0529536.1"/>
    <property type="molecule type" value="Genomic_DNA"/>
</dbReference>
<dbReference type="Gene3D" id="1.10.3720.10">
    <property type="entry name" value="MetI-like"/>
    <property type="match status" value="1"/>
</dbReference>
<evidence type="ECO:0000313" key="10">
    <source>
        <dbReference type="Proteomes" id="UP001589867"/>
    </source>
</evidence>
<organism evidence="9 10">
    <name type="scientific">Phytohabitans kaempferiae</name>
    <dbReference type="NCBI Taxonomy" id="1620943"/>
    <lineage>
        <taxon>Bacteria</taxon>
        <taxon>Bacillati</taxon>
        <taxon>Actinomycetota</taxon>
        <taxon>Actinomycetes</taxon>
        <taxon>Micromonosporales</taxon>
        <taxon>Micromonosporaceae</taxon>
    </lineage>
</organism>
<dbReference type="PROSITE" id="PS50928">
    <property type="entry name" value="ABC_TM1"/>
    <property type="match status" value="1"/>
</dbReference>
<dbReference type="PANTHER" id="PTHR43163">
    <property type="entry name" value="DIPEPTIDE TRANSPORT SYSTEM PERMEASE PROTEIN DPPB-RELATED"/>
    <property type="match status" value="1"/>
</dbReference>
<dbReference type="Proteomes" id="UP001589867">
    <property type="component" value="Unassembled WGS sequence"/>
</dbReference>
<comment type="subcellular location">
    <subcellularLocation>
        <location evidence="1 7">Cell membrane</location>
        <topology evidence="1 7">Multi-pass membrane protein</topology>
    </subcellularLocation>
</comment>
<dbReference type="SUPFAM" id="SSF161098">
    <property type="entry name" value="MetI-like"/>
    <property type="match status" value="1"/>
</dbReference>
<feature type="transmembrane region" description="Helical" evidence="7">
    <location>
        <begin position="283"/>
        <end position="306"/>
    </location>
</feature>
<keyword evidence="5 7" id="KW-1133">Transmembrane helix</keyword>
<proteinExistence type="inferred from homology"/>
<accession>A0ABV6M4D0</accession>
<protein>
    <submittedName>
        <fullName evidence="9">ABC transporter permease</fullName>
    </submittedName>
</protein>
<comment type="caution">
    <text evidence="9">The sequence shown here is derived from an EMBL/GenBank/DDBJ whole genome shotgun (WGS) entry which is preliminary data.</text>
</comment>
<dbReference type="InterPro" id="IPR045621">
    <property type="entry name" value="BPD_transp_1_N"/>
</dbReference>
<feature type="transmembrane region" description="Helical" evidence="7">
    <location>
        <begin position="102"/>
        <end position="124"/>
    </location>
</feature>
<dbReference type="RefSeq" id="WP_377252396.1">
    <property type="nucleotide sequence ID" value="NZ_JBHLUH010000036.1"/>
</dbReference>
<feature type="transmembrane region" description="Helical" evidence="7">
    <location>
        <begin position="241"/>
        <end position="263"/>
    </location>
</feature>
<dbReference type="CDD" id="cd06261">
    <property type="entry name" value="TM_PBP2"/>
    <property type="match status" value="1"/>
</dbReference>
<keyword evidence="2 7" id="KW-0813">Transport</keyword>
<keyword evidence="10" id="KW-1185">Reference proteome</keyword>
<evidence type="ECO:0000256" key="7">
    <source>
        <dbReference type="RuleBase" id="RU363032"/>
    </source>
</evidence>
<dbReference type="PANTHER" id="PTHR43163:SF6">
    <property type="entry name" value="DIPEPTIDE TRANSPORT SYSTEM PERMEASE PROTEIN DPPB-RELATED"/>
    <property type="match status" value="1"/>
</dbReference>
<feature type="domain" description="ABC transmembrane type-1" evidence="8">
    <location>
        <begin position="98"/>
        <end position="302"/>
    </location>
</feature>
<evidence type="ECO:0000313" key="9">
    <source>
        <dbReference type="EMBL" id="MFC0529536.1"/>
    </source>
</evidence>
<evidence type="ECO:0000256" key="1">
    <source>
        <dbReference type="ARBA" id="ARBA00004651"/>
    </source>
</evidence>
<evidence type="ECO:0000256" key="5">
    <source>
        <dbReference type="ARBA" id="ARBA00022989"/>
    </source>
</evidence>
<dbReference type="Pfam" id="PF00528">
    <property type="entry name" value="BPD_transp_1"/>
    <property type="match status" value="1"/>
</dbReference>
<evidence type="ECO:0000256" key="4">
    <source>
        <dbReference type="ARBA" id="ARBA00022692"/>
    </source>
</evidence>
<feature type="transmembrane region" description="Helical" evidence="7">
    <location>
        <begin position="179"/>
        <end position="199"/>
    </location>
</feature>
<evidence type="ECO:0000256" key="2">
    <source>
        <dbReference type="ARBA" id="ARBA00022448"/>
    </source>
</evidence>
<evidence type="ECO:0000256" key="3">
    <source>
        <dbReference type="ARBA" id="ARBA00022475"/>
    </source>
</evidence>
<dbReference type="InterPro" id="IPR035906">
    <property type="entry name" value="MetI-like_sf"/>
</dbReference>
<keyword evidence="4 7" id="KW-0812">Transmembrane</keyword>